<dbReference type="Pfam" id="PF02592">
    <property type="entry name" value="Vut_1"/>
    <property type="match status" value="2"/>
</dbReference>
<feature type="transmembrane region" description="Helical" evidence="1">
    <location>
        <begin position="94"/>
        <end position="111"/>
    </location>
</feature>
<evidence type="ECO:0000313" key="2">
    <source>
        <dbReference type="EMBL" id="GGW78396.1"/>
    </source>
</evidence>
<feature type="transmembrane region" description="Helical" evidence="1">
    <location>
        <begin position="150"/>
        <end position="172"/>
    </location>
</feature>
<name>A0A918MX90_9BURK</name>
<organism evidence="2 3">
    <name type="scientific">Advenella faeciporci</name>
    <dbReference type="NCBI Taxonomy" id="797535"/>
    <lineage>
        <taxon>Bacteria</taxon>
        <taxon>Pseudomonadati</taxon>
        <taxon>Pseudomonadota</taxon>
        <taxon>Betaproteobacteria</taxon>
        <taxon>Burkholderiales</taxon>
        <taxon>Alcaligenaceae</taxon>
    </lineage>
</organism>
<keyword evidence="1" id="KW-0813">Transport</keyword>
<dbReference type="GO" id="GO:0022857">
    <property type="term" value="F:transmembrane transporter activity"/>
    <property type="evidence" value="ECO:0007669"/>
    <property type="project" value="UniProtKB-UniRule"/>
</dbReference>
<protein>
    <recommendedName>
        <fullName evidence="1">Probable queuosine precursor transporter</fullName>
        <shortName evidence="1">Q precursor transporter</shortName>
    </recommendedName>
</protein>
<keyword evidence="1" id="KW-1133">Transmembrane helix</keyword>
<dbReference type="HAMAP" id="MF_02088">
    <property type="entry name" value="Q_prec_transport"/>
    <property type="match status" value="1"/>
</dbReference>
<sequence>MNKNGYFDQISSLQALLSIALMCLIVVASNVLVQPQFHINEWLTWGALTYPVSFLVTDLLNRRFGPQVARKIVLVGFVAAIIASYLLADARIAIASGTAFLFAQLGDIFIFDKMRLLSWWKAPFIAGALASVIDTFLFFGLAFAGTAVPWVSLALGDMVVKLLVSICLLLPFRMLMWNIGKPKNCTI</sequence>
<accession>A0A918MX90</accession>
<keyword evidence="1" id="KW-0997">Cell inner membrane</keyword>
<comment type="subcellular location">
    <subcellularLocation>
        <location evidence="1">Cell inner membrane</location>
        <topology evidence="1">Multi-pass membrane protein</topology>
    </subcellularLocation>
</comment>
<feature type="transmembrane region" description="Helical" evidence="1">
    <location>
        <begin position="72"/>
        <end position="88"/>
    </location>
</feature>
<feature type="transmembrane region" description="Helical" evidence="1">
    <location>
        <begin position="123"/>
        <end position="144"/>
    </location>
</feature>
<dbReference type="PANTHER" id="PTHR34300">
    <property type="entry name" value="QUEUOSINE PRECURSOR TRANSPORTER-RELATED"/>
    <property type="match status" value="1"/>
</dbReference>
<comment type="similarity">
    <text evidence="1">Belongs to the vitamin uptake transporter (VUT/ECF) (TC 2.A.88) family. Q precursor transporter subfamily.</text>
</comment>
<reference evidence="2" key="2">
    <citation type="submission" date="2020-09" db="EMBL/GenBank/DDBJ databases">
        <authorList>
            <person name="Sun Q."/>
            <person name="Kim S."/>
        </authorList>
    </citation>
    <scope>NUCLEOTIDE SEQUENCE</scope>
    <source>
        <strain evidence="2">KCTC 23732</strain>
    </source>
</reference>
<dbReference type="GO" id="GO:0005886">
    <property type="term" value="C:plasma membrane"/>
    <property type="evidence" value="ECO:0007669"/>
    <property type="project" value="UniProtKB-SubCell"/>
</dbReference>
<keyword evidence="1" id="KW-0812">Transmembrane</keyword>
<reference evidence="2" key="1">
    <citation type="journal article" date="2014" name="Int. J. Syst. Evol. Microbiol.">
        <title>Complete genome sequence of Corynebacterium casei LMG S-19264T (=DSM 44701T), isolated from a smear-ripened cheese.</title>
        <authorList>
            <consortium name="US DOE Joint Genome Institute (JGI-PGF)"/>
            <person name="Walter F."/>
            <person name="Albersmeier A."/>
            <person name="Kalinowski J."/>
            <person name="Ruckert C."/>
        </authorList>
    </citation>
    <scope>NUCLEOTIDE SEQUENCE</scope>
    <source>
        <strain evidence="2">KCTC 23732</strain>
    </source>
</reference>
<dbReference type="RefSeq" id="WP_189383899.1">
    <property type="nucleotide sequence ID" value="NZ_BAABFY010000057.1"/>
</dbReference>
<proteinExistence type="inferred from homology"/>
<dbReference type="PANTHER" id="PTHR34300:SF1">
    <property type="entry name" value="QUEUOSINE PRECURSOR TRANSPORTER"/>
    <property type="match status" value="1"/>
</dbReference>
<dbReference type="InterPro" id="IPR003744">
    <property type="entry name" value="YhhQ"/>
</dbReference>
<dbReference type="EMBL" id="BMYS01000002">
    <property type="protein sequence ID" value="GGW78396.1"/>
    <property type="molecule type" value="Genomic_DNA"/>
</dbReference>
<comment type="function">
    <text evidence="1">Involved in the import of queuosine (Q) precursors, required for Q precursor salvage.</text>
</comment>
<gene>
    <name evidence="2" type="ORF">GCM10011450_05360</name>
</gene>
<keyword evidence="3" id="KW-1185">Reference proteome</keyword>
<evidence type="ECO:0000256" key="1">
    <source>
        <dbReference type="HAMAP-Rule" id="MF_02088"/>
    </source>
</evidence>
<dbReference type="NCBIfam" id="TIGR00697">
    <property type="entry name" value="queuosine precursor transporter"/>
    <property type="match status" value="1"/>
</dbReference>
<evidence type="ECO:0000313" key="3">
    <source>
        <dbReference type="Proteomes" id="UP000608345"/>
    </source>
</evidence>
<keyword evidence="1" id="KW-1003">Cell membrane</keyword>
<keyword evidence="1" id="KW-0472">Membrane</keyword>
<feature type="transmembrane region" description="Helical" evidence="1">
    <location>
        <begin position="12"/>
        <end position="30"/>
    </location>
</feature>
<dbReference type="Proteomes" id="UP000608345">
    <property type="component" value="Unassembled WGS sequence"/>
</dbReference>
<dbReference type="AlphaFoldDB" id="A0A918MX90"/>
<comment type="caution">
    <text evidence="2">The sequence shown here is derived from an EMBL/GenBank/DDBJ whole genome shotgun (WGS) entry which is preliminary data.</text>
</comment>